<dbReference type="SMART" id="SM00710">
    <property type="entry name" value="PbH1"/>
    <property type="match status" value="9"/>
</dbReference>
<dbReference type="Proteomes" id="UP000198727">
    <property type="component" value="Unassembled WGS sequence"/>
</dbReference>
<feature type="domain" description="Periplasmic copper-binding protein NosD beta helix" evidence="1">
    <location>
        <begin position="180"/>
        <end position="286"/>
    </location>
</feature>
<dbReference type="RefSeq" id="WP_134045988.1">
    <property type="nucleotide sequence ID" value="NZ_FOWW01000006.1"/>
</dbReference>
<proteinExistence type="predicted"/>
<reference evidence="4" key="1">
    <citation type="submission" date="2016-10" db="EMBL/GenBank/DDBJ databases">
        <authorList>
            <person name="Varghese N."/>
            <person name="Submissions S."/>
        </authorList>
    </citation>
    <scope>NUCLEOTIDE SEQUENCE [LARGE SCALE GENOMIC DNA]</scope>
    <source>
        <strain evidence="4">CGMCC 4.5579</strain>
    </source>
</reference>
<dbReference type="InterPro" id="IPR011050">
    <property type="entry name" value="Pectin_lyase_fold/virulence"/>
</dbReference>
<dbReference type="SUPFAM" id="SSF51126">
    <property type="entry name" value="Pectin lyase-like"/>
    <property type="match status" value="2"/>
</dbReference>
<keyword evidence="4" id="KW-1185">Reference proteome</keyword>
<dbReference type="InterPro" id="IPR024535">
    <property type="entry name" value="RHGA/B-epi-like_pectate_lyase"/>
</dbReference>
<dbReference type="InterPro" id="IPR006626">
    <property type="entry name" value="PbH1"/>
</dbReference>
<dbReference type="AlphaFoldDB" id="A0A1I5XEQ4"/>
<evidence type="ECO:0000313" key="4">
    <source>
        <dbReference type="Proteomes" id="UP000198727"/>
    </source>
</evidence>
<name>A0A1I5XEQ4_9PSEU</name>
<feature type="domain" description="Rhamnogalacturonase A/B/Epimerase-like pectate lyase" evidence="2">
    <location>
        <begin position="21"/>
        <end position="79"/>
    </location>
</feature>
<dbReference type="Pfam" id="PF05048">
    <property type="entry name" value="NosD"/>
    <property type="match status" value="1"/>
</dbReference>
<dbReference type="OrthoDB" id="3659017at2"/>
<protein>
    <submittedName>
        <fullName evidence="3">Nitrous oxidase accessory protein NosD, contains tandem CASH domains</fullName>
    </submittedName>
</protein>
<dbReference type="InterPro" id="IPR007742">
    <property type="entry name" value="NosD_dom"/>
</dbReference>
<dbReference type="Gene3D" id="2.160.20.10">
    <property type="entry name" value="Single-stranded right-handed beta-helix, Pectin lyase-like"/>
    <property type="match status" value="2"/>
</dbReference>
<accession>A0A1I5XEQ4</accession>
<dbReference type="InterPro" id="IPR012334">
    <property type="entry name" value="Pectin_lyas_fold"/>
</dbReference>
<evidence type="ECO:0000313" key="3">
    <source>
        <dbReference type="EMBL" id="SFQ30440.1"/>
    </source>
</evidence>
<evidence type="ECO:0000259" key="1">
    <source>
        <dbReference type="Pfam" id="PF05048"/>
    </source>
</evidence>
<gene>
    <name evidence="3" type="ORF">SAMN05421810_10619</name>
</gene>
<sequence length="507" mass="52028">MGQLPGATPASPRLGAGATALNVVDVGAVGDGRTDDTAAIQRALAGAAEGTTVVFPGGRTFALSGGLAVGRRLVLTGGGVLSFVAGIEHGPALRLAADGCRVDGLRLRNPNLLRAVDGEANTGILVAANDVVVTGCHLELFQYGIAVQSTGGEFTDIVISQNRVADVLGSGSSTSDAGEDRGDGITVWGARVSVVGNVVSAAEGTDARIGIHCEALSAGRNRTFPAHTDALVTVSGNVVRGRFRRGIVCEEMRAVTITGNVVADPTWWGIALIASADCAVTGNTVVWTRTAADLQGETFAPRRCALHCLGGVRNSVFTGNVVRAAAGSALFSYFTATAADQLDPPTPTDVLVADNGFAADDGADVRFGVTSDVRTTRLRVRGNTVRGFTERGFWGFGAERAEIRDNLFEAAPAATGDSVGVHCAEDSGDDMSICGNTVRGTATGILRANGSGTLITGNTVEAATRGIDCWGTERSMVSGNVVRVPGPEKIVNVDAARELVVRDNLTP</sequence>
<dbReference type="Pfam" id="PF12708">
    <property type="entry name" value="Pect-lyase_RHGA_epim"/>
    <property type="match status" value="1"/>
</dbReference>
<dbReference type="STRING" id="587909.SAMN05421810_10619"/>
<organism evidence="3 4">
    <name type="scientific">Amycolatopsis arida</name>
    <dbReference type="NCBI Taxonomy" id="587909"/>
    <lineage>
        <taxon>Bacteria</taxon>
        <taxon>Bacillati</taxon>
        <taxon>Actinomycetota</taxon>
        <taxon>Actinomycetes</taxon>
        <taxon>Pseudonocardiales</taxon>
        <taxon>Pseudonocardiaceae</taxon>
        <taxon>Amycolatopsis</taxon>
    </lineage>
</organism>
<dbReference type="EMBL" id="FOWW01000006">
    <property type="protein sequence ID" value="SFQ30440.1"/>
    <property type="molecule type" value="Genomic_DNA"/>
</dbReference>
<evidence type="ECO:0000259" key="2">
    <source>
        <dbReference type="Pfam" id="PF12708"/>
    </source>
</evidence>